<dbReference type="PANTHER" id="PTHR43080:SF2">
    <property type="entry name" value="CBS DOMAIN-CONTAINING PROTEIN"/>
    <property type="match status" value="1"/>
</dbReference>
<dbReference type="Proteomes" id="UP000191680">
    <property type="component" value="Unassembled WGS sequence"/>
</dbReference>
<evidence type="ECO:0000313" key="5">
    <source>
        <dbReference type="Proteomes" id="UP000191680"/>
    </source>
</evidence>
<dbReference type="PROSITE" id="PS51371">
    <property type="entry name" value="CBS"/>
    <property type="match status" value="2"/>
</dbReference>
<evidence type="ECO:0000256" key="2">
    <source>
        <dbReference type="PROSITE-ProRule" id="PRU00703"/>
    </source>
</evidence>
<comment type="caution">
    <text evidence="4">The sequence shown here is derived from an EMBL/GenBank/DDBJ whole genome shotgun (WGS) entry which is preliminary data.</text>
</comment>
<dbReference type="SMART" id="SM00116">
    <property type="entry name" value="CBS"/>
    <property type="match status" value="2"/>
</dbReference>
<dbReference type="EMBL" id="MTBC01000005">
    <property type="protein sequence ID" value="OQD42769.1"/>
    <property type="molecule type" value="Genomic_DNA"/>
</dbReference>
<dbReference type="OrthoDB" id="1119899at2"/>
<gene>
    <name evidence="4" type="ORF">BUL40_09640</name>
</gene>
<accession>A0A1V6LRN4</accession>
<dbReference type="AlphaFoldDB" id="A0A1V6LRN4"/>
<feature type="domain" description="CBS" evidence="3">
    <location>
        <begin position="11"/>
        <end position="67"/>
    </location>
</feature>
<proteinExistence type="predicted"/>
<dbReference type="InterPro" id="IPR046342">
    <property type="entry name" value="CBS_dom_sf"/>
</dbReference>
<reference evidence="4 5" key="1">
    <citation type="submission" date="2016-12" db="EMBL/GenBank/DDBJ databases">
        <authorList>
            <person name="Song W.-J."/>
            <person name="Kurnit D.M."/>
        </authorList>
    </citation>
    <scope>NUCLEOTIDE SEQUENCE [LARGE SCALE GENOMIC DNA]</scope>
    <source>
        <strain evidence="4 5">HSG9</strain>
    </source>
</reference>
<dbReference type="RefSeq" id="WP_010517616.1">
    <property type="nucleotide sequence ID" value="NZ_AFOE01000010.1"/>
</dbReference>
<dbReference type="PANTHER" id="PTHR43080">
    <property type="entry name" value="CBS DOMAIN-CONTAINING PROTEIN CBSX3, MITOCHONDRIAL"/>
    <property type="match status" value="1"/>
</dbReference>
<dbReference type="Pfam" id="PF00571">
    <property type="entry name" value="CBS"/>
    <property type="match status" value="2"/>
</dbReference>
<dbReference type="CDD" id="cd04584">
    <property type="entry name" value="CBS_pair_AcuB_like"/>
    <property type="match status" value="1"/>
</dbReference>
<evidence type="ECO:0000256" key="1">
    <source>
        <dbReference type="ARBA" id="ARBA00023122"/>
    </source>
</evidence>
<evidence type="ECO:0000313" key="4">
    <source>
        <dbReference type="EMBL" id="OQD42769.1"/>
    </source>
</evidence>
<keyword evidence="5" id="KW-1185">Reference proteome</keyword>
<name>A0A1V6LRN4_9FLAO</name>
<sequence>MKKRVPVSEIMTKNVVTLSTTDDLVTAEELFKKNNIRHIPVTEGARIIGMMSYTDLMRISFADAIDEDEQEVDTMVYNMFTIEQVMVKDVVTVQRHTTIRDVALFLSQKEFHALPVVDGDELVGIVTTTDLINYLLQQY</sequence>
<organism evidence="4 5">
    <name type="scientific">Croceivirga radicis</name>
    <dbReference type="NCBI Taxonomy" id="1929488"/>
    <lineage>
        <taxon>Bacteria</taxon>
        <taxon>Pseudomonadati</taxon>
        <taxon>Bacteroidota</taxon>
        <taxon>Flavobacteriia</taxon>
        <taxon>Flavobacteriales</taxon>
        <taxon>Flavobacteriaceae</taxon>
        <taxon>Croceivirga</taxon>
    </lineage>
</organism>
<keyword evidence="1 2" id="KW-0129">CBS domain</keyword>
<dbReference type="InterPro" id="IPR051257">
    <property type="entry name" value="Diverse_CBS-Domain"/>
</dbReference>
<feature type="domain" description="CBS" evidence="3">
    <location>
        <begin position="86"/>
        <end position="139"/>
    </location>
</feature>
<protein>
    <submittedName>
        <fullName evidence="4">CBS domain-containing protein</fullName>
    </submittedName>
</protein>
<dbReference type="InterPro" id="IPR000644">
    <property type="entry name" value="CBS_dom"/>
</dbReference>
<dbReference type="Gene3D" id="3.10.580.10">
    <property type="entry name" value="CBS-domain"/>
    <property type="match status" value="1"/>
</dbReference>
<evidence type="ECO:0000259" key="3">
    <source>
        <dbReference type="PROSITE" id="PS51371"/>
    </source>
</evidence>
<dbReference type="SUPFAM" id="SSF54631">
    <property type="entry name" value="CBS-domain pair"/>
    <property type="match status" value="1"/>
</dbReference>